<gene>
    <name evidence="3" type="primary">LOC112280099</name>
    <name evidence="2" type="ORF">PHYPA_004188</name>
</gene>
<keyword evidence="4" id="KW-1185">Reference proteome</keyword>
<reference evidence="3" key="3">
    <citation type="submission" date="2020-12" db="UniProtKB">
        <authorList>
            <consortium name="EnsemblPlants"/>
        </authorList>
    </citation>
    <scope>IDENTIFICATION</scope>
</reference>
<dbReference type="Gramene" id="Pp3c3_9770V3.1">
    <property type="protein sequence ID" value="Pp3c3_9770V3.1"/>
    <property type="gene ID" value="Pp3c3_9770"/>
</dbReference>
<evidence type="ECO:0000313" key="3">
    <source>
        <dbReference type="EnsemblPlants" id="Pp3c3_9770V3.1"/>
    </source>
</evidence>
<evidence type="ECO:0000256" key="1">
    <source>
        <dbReference type="SAM" id="MobiDB-lite"/>
    </source>
</evidence>
<dbReference type="EnsemblPlants" id="Pp3c3_9770V3.2">
    <property type="protein sequence ID" value="Pp3c3_9770V3.2"/>
    <property type="gene ID" value="Pp3c3_9770"/>
</dbReference>
<dbReference type="OMA" id="NFIEGYQ"/>
<proteinExistence type="predicted"/>
<organism evidence="2">
    <name type="scientific">Physcomitrium patens</name>
    <name type="common">Spreading-leaved earth moss</name>
    <name type="synonym">Physcomitrella patens</name>
    <dbReference type="NCBI Taxonomy" id="3218"/>
    <lineage>
        <taxon>Eukaryota</taxon>
        <taxon>Viridiplantae</taxon>
        <taxon>Streptophyta</taxon>
        <taxon>Embryophyta</taxon>
        <taxon>Bryophyta</taxon>
        <taxon>Bryophytina</taxon>
        <taxon>Bryopsida</taxon>
        <taxon>Funariidae</taxon>
        <taxon>Funariales</taxon>
        <taxon>Funariaceae</taxon>
        <taxon>Physcomitrium</taxon>
    </lineage>
</organism>
<dbReference type="Proteomes" id="UP000006727">
    <property type="component" value="Chromosome 3"/>
</dbReference>
<dbReference type="EnsemblPlants" id="Pp3c3_9770V3.1">
    <property type="protein sequence ID" value="Pp3c3_9770V3.1"/>
    <property type="gene ID" value="Pp3c3_9770"/>
</dbReference>
<sequence>MKWGVAWRNIKRYVKHDLKEIAFPSSLPDPPHLKAKPKTRKLTIKDYVYIVRTAASLHAKSFTREGLTKEDWKKAGLDEQEDPEVAERKEPAEPSSVEELALAARAGVEHIKPALQRIYMTRASAYRDALKSFVEGYQEGVAEVVAKNSQEESGGGGRRSNEEDIGQSTRPSFVEDPKKEKSPF</sequence>
<dbReference type="RefSeq" id="XP_024370923.1">
    <property type="nucleotide sequence ID" value="XM_024515155.2"/>
</dbReference>
<evidence type="ECO:0000313" key="4">
    <source>
        <dbReference type="Proteomes" id="UP000006727"/>
    </source>
</evidence>
<dbReference type="Gramene" id="Pp3c3_9770V3.3">
    <property type="protein sequence ID" value="Pp3c3_9770V3.3"/>
    <property type="gene ID" value="Pp3c3_9770"/>
</dbReference>
<dbReference type="EMBL" id="ABEU02000003">
    <property type="protein sequence ID" value="PNR57195.1"/>
    <property type="molecule type" value="Genomic_DNA"/>
</dbReference>
<dbReference type="AlphaFoldDB" id="A0A2K1KTT1"/>
<name>A0A2K1KTT1_PHYPA</name>
<accession>A0A2K1KTT1</accession>
<dbReference type="EnsemblPlants" id="Pp3c3_9770V3.3">
    <property type="protein sequence ID" value="Pp3c3_9770V3.3"/>
    <property type="gene ID" value="Pp3c3_9770"/>
</dbReference>
<protein>
    <submittedName>
        <fullName evidence="2 3">Uncharacterized protein</fullName>
    </submittedName>
</protein>
<dbReference type="PANTHER" id="PTHR36064">
    <property type="entry name" value="EMBRYO DEFECTIVE 2735"/>
    <property type="match status" value="1"/>
</dbReference>
<reference evidence="2 4" key="1">
    <citation type="journal article" date="2008" name="Science">
        <title>The Physcomitrella genome reveals evolutionary insights into the conquest of land by plants.</title>
        <authorList>
            <person name="Rensing S."/>
            <person name="Lang D."/>
            <person name="Zimmer A."/>
            <person name="Terry A."/>
            <person name="Salamov A."/>
            <person name="Shapiro H."/>
            <person name="Nishiyama T."/>
            <person name="Perroud P.-F."/>
            <person name="Lindquist E."/>
            <person name="Kamisugi Y."/>
            <person name="Tanahashi T."/>
            <person name="Sakakibara K."/>
            <person name="Fujita T."/>
            <person name="Oishi K."/>
            <person name="Shin-I T."/>
            <person name="Kuroki Y."/>
            <person name="Toyoda A."/>
            <person name="Suzuki Y."/>
            <person name="Hashimoto A."/>
            <person name="Yamaguchi K."/>
            <person name="Sugano A."/>
            <person name="Kohara Y."/>
            <person name="Fujiyama A."/>
            <person name="Anterola A."/>
            <person name="Aoki S."/>
            <person name="Ashton N."/>
            <person name="Barbazuk W.B."/>
            <person name="Barker E."/>
            <person name="Bennetzen J."/>
            <person name="Bezanilla M."/>
            <person name="Blankenship R."/>
            <person name="Cho S.H."/>
            <person name="Dutcher S."/>
            <person name="Estelle M."/>
            <person name="Fawcett J.A."/>
            <person name="Gundlach H."/>
            <person name="Hanada K."/>
            <person name="Heyl A."/>
            <person name="Hicks K.A."/>
            <person name="Hugh J."/>
            <person name="Lohr M."/>
            <person name="Mayer K."/>
            <person name="Melkozernov A."/>
            <person name="Murata T."/>
            <person name="Nelson D."/>
            <person name="Pils B."/>
            <person name="Prigge M."/>
            <person name="Reiss B."/>
            <person name="Renner T."/>
            <person name="Rombauts S."/>
            <person name="Rushton P."/>
            <person name="Sanderfoot A."/>
            <person name="Schween G."/>
            <person name="Shiu S.-H."/>
            <person name="Stueber K."/>
            <person name="Theodoulou F.L."/>
            <person name="Tu H."/>
            <person name="Van de Peer Y."/>
            <person name="Verrier P.J."/>
            <person name="Waters E."/>
            <person name="Wood A."/>
            <person name="Yang L."/>
            <person name="Cove D."/>
            <person name="Cuming A."/>
            <person name="Hasebe M."/>
            <person name="Lucas S."/>
            <person name="Mishler D.B."/>
            <person name="Reski R."/>
            <person name="Grigoriev I."/>
            <person name="Quatrano R.S."/>
            <person name="Boore J.L."/>
        </authorList>
    </citation>
    <scope>NUCLEOTIDE SEQUENCE [LARGE SCALE GENOMIC DNA]</scope>
    <source>
        <strain evidence="3 4">cv. Gransden 2004</strain>
    </source>
</reference>
<reference evidence="2 4" key="2">
    <citation type="journal article" date="2018" name="Plant J.">
        <title>The Physcomitrella patens chromosome-scale assembly reveals moss genome structure and evolution.</title>
        <authorList>
            <person name="Lang D."/>
            <person name="Ullrich K.K."/>
            <person name="Murat F."/>
            <person name="Fuchs J."/>
            <person name="Jenkins J."/>
            <person name="Haas F.B."/>
            <person name="Piednoel M."/>
            <person name="Gundlach H."/>
            <person name="Van Bel M."/>
            <person name="Meyberg R."/>
            <person name="Vives C."/>
            <person name="Morata J."/>
            <person name="Symeonidi A."/>
            <person name="Hiss M."/>
            <person name="Muchero W."/>
            <person name="Kamisugi Y."/>
            <person name="Saleh O."/>
            <person name="Blanc G."/>
            <person name="Decker E.L."/>
            <person name="van Gessel N."/>
            <person name="Grimwood J."/>
            <person name="Hayes R.D."/>
            <person name="Graham S.W."/>
            <person name="Gunter L.E."/>
            <person name="McDaniel S.F."/>
            <person name="Hoernstein S.N.W."/>
            <person name="Larsson A."/>
            <person name="Li F.W."/>
            <person name="Perroud P.F."/>
            <person name="Phillips J."/>
            <person name="Ranjan P."/>
            <person name="Rokshar D.S."/>
            <person name="Rothfels C.J."/>
            <person name="Schneider L."/>
            <person name="Shu S."/>
            <person name="Stevenson D.W."/>
            <person name="Thummler F."/>
            <person name="Tillich M."/>
            <person name="Villarreal Aguilar J.C."/>
            <person name="Widiez T."/>
            <person name="Wong G.K."/>
            <person name="Wymore A."/>
            <person name="Zhang Y."/>
            <person name="Zimmer A.D."/>
            <person name="Quatrano R.S."/>
            <person name="Mayer K.F.X."/>
            <person name="Goodstein D."/>
            <person name="Casacuberta J.M."/>
            <person name="Vandepoele K."/>
            <person name="Reski R."/>
            <person name="Cuming A.C."/>
            <person name="Tuskan G.A."/>
            <person name="Maumus F."/>
            <person name="Salse J."/>
            <person name="Schmutz J."/>
            <person name="Rensing S.A."/>
        </authorList>
    </citation>
    <scope>NUCLEOTIDE SEQUENCE [LARGE SCALE GENOMIC DNA]</scope>
    <source>
        <strain evidence="3 4">cv. Gransden 2004</strain>
    </source>
</reference>
<evidence type="ECO:0000313" key="2">
    <source>
        <dbReference type="EMBL" id="PNR57195.1"/>
    </source>
</evidence>
<dbReference type="PaxDb" id="3218-PP1S74_23V6.1"/>
<dbReference type="OrthoDB" id="514706at2759"/>
<feature type="region of interest" description="Disordered" evidence="1">
    <location>
        <begin position="70"/>
        <end position="97"/>
    </location>
</feature>
<feature type="compositionally biased region" description="Basic and acidic residues" evidence="1">
    <location>
        <begin position="173"/>
        <end position="184"/>
    </location>
</feature>
<dbReference type="GeneID" id="112280099"/>
<dbReference type="Gramene" id="Pp3c3_9770V3.2">
    <property type="protein sequence ID" value="Pp3c3_9770V3.2"/>
    <property type="gene ID" value="Pp3c3_9770"/>
</dbReference>
<feature type="region of interest" description="Disordered" evidence="1">
    <location>
        <begin position="145"/>
        <end position="184"/>
    </location>
</feature>